<evidence type="ECO:0000313" key="11">
    <source>
        <dbReference type="Proteomes" id="UP001243844"/>
    </source>
</evidence>
<dbReference type="GO" id="GO:0005886">
    <property type="term" value="C:plasma membrane"/>
    <property type="evidence" value="ECO:0007669"/>
    <property type="project" value="UniProtKB-SubCell"/>
</dbReference>
<feature type="transmembrane region" description="Helical" evidence="9">
    <location>
        <begin position="21"/>
        <end position="42"/>
    </location>
</feature>
<keyword evidence="5 9" id="KW-1133">Transmembrane helix</keyword>
<accession>A0AAW8JCF4</accession>
<organism evidence="10 11">
    <name type="scientific">Acinetobacter rudis</name>
    <dbReference type="NCBI Taxonomy" id="632955"/>
    <lineage>
        <taxon>Bacteria</taxon>
        <taxon>Pseudomonadati</taxon>
        <taxon>Pseudomonadota</taxon>
        <taxon>Gammaproteobacteria</taxon>
        <taxon>Moraxellales</taxon>
        <taxon>Moraxellaceae</taxon>
        <taxon>Acinetobacter</taxon>
    </lineage>
</organism>
<dbReference type="PANTHER" id="PTHR33281:SF19">
    <property type="entry name" value="VOLTAGE-DEPENDENT ANION CHANNEL-FORMING PROTEIN YNEE"/>
    <property type="match status" value="1"/>
</dbReference>
<evidence type="ECO:0000256" key="5">
    <source>
        <dbReference type="ARBA" id="ARBA00022989"/>
    </source>
</evidence>
<keyword evidence="3" id="KW-1003">Cell membrane</keyword>
<keyword evidence="6" id="KW-0406">Ion transport</keyword>
<dbReference type="InterPro" id="IPR044669">
    <property type="entry name" value="YneE/VCCN1/2-like"/>
</dbReference>
<protein>
    <submittedName>
        <fullName evidence="10">Bestrophin family protein</fullName>
    </submittedName>
</protein>
<dbReference type="Proteomes" id="UP001243844">
    <property type="component" value="Unassembled WGS sequence"/>
</dbReference>
<dbReference type="Pfam" id="PF25539">
    <property type="entry name" value="Bestrophin_2"/>
    <property type="match status" value="1"/>
</dbReference>
<dbReference type="RefSeq" id="WP_308975079.1">
    <property type="nucleotide sequence ID" value="NZ_JAVIDL010000023.1"/>
</dbReference>
<keyword evidence="4 9" id="KW-0812">Transmembrane</keyword>
<comment type="subcellular location">
    <subcellularLocation>
        <location evidence="1">Cell membrane</location>
        <topology evidence="1">Multi-pass membrane protein</topology>
    </subcellularLocation>
</comment>
<evidence type="ECO:0000256" key="4">
    <source>
        <dbReference type="ARBA" id="ARBA00022692"/>
    </source>
</evidence>
<dbReference type="GO" id="GO:0005254">
    <property type="term" value="F:chloride channel activity"/>
    <property type="evidence" value="ECO:0007669"/>
    <property type="project" value="InterPro"/>
</dbReference>
<evidence type="ECO:0000256" key="9">
    <source>
        <dbReference type="SAM" id="Phobius"/>
    </source>
</evidence>
<proteinExistence type="inferred from homology"/>
<feature type="transmembrane region" description="Helical" evidence="9">
    <location>
        <begin position="220"/>
        <end position="248"/>
    </location>
</feature>
<name>A0AAW8JCF4_9GAMM</name>
<evidence type="ECO:0000256" key="8">
    <source>
        <dbReference type="ARBA" id="ARBA00034708"/>
    </source>
</evidence>
<reference evidence="10" key="1">
    <citation type="submission" date="2023-08" db="EMBL/GenBank/DDBJ databases">
        <title>Emergence of clinically-relevant ST2 carbapenem-resistant Acinetobacter baumannii strains in hospital sewages in Zhejiang, East of China.</title>
        <authorList>
            <person name="Kaichao C."/>
            <person name="Zhang R."/>
        </authorList>
    </citation>
    <scope>NUCLEOTIDE SEQUENCE</scope>
    <source>
        <strain evidence="10">M-RB-37</strain>
    </source>
</reference>
<dbReference type="PANTHER" id="PTHR33281">
    <property type="entry name" value="UPF0187 PROTEIN YNEE"/>
    <property type="match status" value="1"/>
</dbReference>
<evidence type="ECO:0000256" key="7">
    <source>
        <dbReference type="ARBA" id="ARBA00023136"/>
    </source>
</evidence>
<comment type="similarity">
    <text evidence="8">Belongs to the anion channel-forming bestrophin (TC 1.A.46) family.</text>
</comment>
<evidence type="ECO:0000256" key="3">
    <source>
        <dbReference type="ARBA" id="ARBA00022475"/>
    </source>
</evidence>
<dbReference type="AlphaFoldDB" id="A0AAW8JCF4"/>
<feature type="transmembrane region" description="Helical" evidence="9">
    <location>
        <begin position="54"/>
        <end position="71"/>
    </location>
</feature>
<evidence type="ECO:0000313" key="10">
    <source>
        <dbReference type="EMBL" id="MDQ8936381.1"/>
    </source>
</evidence>
<gene>
    <name evidence="10" type="ORF">RFH47_11700</name>
</gene>
<comment type="caution">
    <text evidence="10">The sequence shown here is derived from an EMBL/GenBank/DDBJ whole genome shotgun (WGS) entry which is preliminary data.</text>
</comment>
<dbReference type="EMBL" id="JAVIDL010000023">
    <property type="protein sequence ID" value="MDQ8936381.1"/>
    <property type="molecule type" value="Genomic_DNA"/>
</dbReference>
<keyword evidence="7 9" id="KW-0472">Membrane</keyword>
<evidence type="ECO:0000256" key="6">
    <source>
        <dbReference type="ARBA" id="ARBA00023065"/>
    </source>
</evidence>
<evidence type="ECO:0000256" key="2">
    <source>
        <dbReference type="ARBA" id="ARBA00022448"/>
    </source>
</evidence>
<keyword evidence="2" id="KW-0813">Transport</keyword>
<evidence type="ECO:0000256" key="1">
    <source>
        <dbReference type="ARBA" id="ARBA00004651"/>
    </source>
</evidence>
<sequence>MIVRENRNDTLKLLFSWRGTILPKVLPPLGIVMLISAIVGGIEYTNIYRFPELPLVGFTLIGVVLSIFLGFKNTACYDRWWEARKLWGSLIATARHFDRNCRIFPQGRRERIIQHVIVFANLLRDRLRHQIKNPDALMETSGMSQQAITQLYQQINAPQYTLGLIQWELMQALKEGEISDIIYAQMSQHVTDLSLVQTGCDRIATTPLPYAYSVLLNRTVYFFCFLLPFSLGSLLGLATPLLVGILAYTFLGLDALSTEIEEPFGTQSNDLPLDSMVRTIEIELLSTLGKPTPPPIVANDNDNNLL</sequence>